<keyword evidence="3" id="KW-1003">Cell membrane</keyword>
<accession>A0A2U3NVZ9</accession>
<comment type="subcellular location">
    <subcellularLocation>
        <location evidence="1">Cell membrane</location>
        <topology evidence="1">Multi-pass membrane protein</topology>
    </subcellularLocation>
</comment>
<protein>
    <submittedName>
        <fullName evidence="8">Uncharacterized membrane protein YeaQ/YmgE, transglycosylase-associated protein family</fullName>
    </submittedName>
</protein>
<evidence type="ECO:0000256" key="3">
    <source>
        <dbReference type="ARBA" id="ARBA00022475"/>
    </source>
</evidence>
<dbReference type="GO" id="GO:0005886">
    <property type="term" value="C:plasma membrane"/>
    <property type="evidence" value="ECO:0007669"/>
    <property type="project" value="UniProtKB-SubCell"/>
</dbReference>
<reference evidence="8 9" key="1">
    <citation type="submission" date="2017-01" db="EMBL/GenBank/DDBJ databases">
        <authorList>
            <consortium name="Urmite Genomes"/>
        </authorList>
    </citation>
    <scope>NUCLEOTIDE SEQUENCE [LARGE SCALE GENOMIC DNA]</scope>
    <source>
        <strain evidence="8 9">AB57</strain>
    </source>
</reference>
<dbReference type="EMBL" id="FUFA01000004">
    <property type="protein sequence ID" value="SPM35701.1"/>
    <property type="molecule type" value="Genomic_DNA"/>
</dbReference>
<keyword evidence="6 7" id="KW-0472">Membrane</keyword>
<dbReference type="PANTHER" id="PTHR33884">
    <property type="entry name" value="UPF0410 PROTEIN YMGE"/>
    <property type="match status" value="1"/>
</dbReference>
<proteinExistence type="inferred from homology"/>
<keyword evidence="5 7" id="KW-1133">Transmembrane helix</keyword>
<keyword evidence="4 7" id="KW-0812">Transmembrane</keyword>
<name>A0A2U3NVZ9_9MYCO</name>
<keyword evidence="9" id="KW-1185">Reference proteome</keyword>
<evidence type="ECO:0000256" key="5">
    <source>
        <dbReference type="ARBA" id="ARBA00022989"/>
    </source>
</evidence>
<organism evidence="8 9">
    <name type="scientific">Mycobacterium rhizamassiliense</name>
    <dbReference type="NCBI Taxonomy" id="1841860"/>
    <lineage>
        <taxon>Bacteria</taxon>
        <taxon>Bacillati</taxon>
        <taxon>Actinomycetota</taxon>
        <taxon>Actinomycetes</taxon>
        <taxon>Mycobacteriales</taxon>
        <taxon>Mycobacteriaceae</taxon>
        <taxon>Mycobacterium</taxon>
    </lineage>
</organism>
<dbReference type="InterPro" id="IPR007341">
    <property type="entry name" value="Transgly_assoc"/>
</dbReference>
<comment type="similarity">
    <text evidence="2">Belongs to the UPF0410 family.</text>
</comment>
<gene>
    <name evidence="8" type="ORF">MRAB57_3531</name>
</gene>
<evidence type="ECO:0000313" key="9">
    <source>
        <dbReference type="Proteomes" id="UP000240988"/>
    </source>
</evidence>
<dbReference type="Proteomes" id="UP000240988">
    <property type="component" value="Unassembled WGS sequence"/>
</dbReference>
<dbReference type="Pfam" id="PF04226">
    <property type="entry name" value="Transgly_assoc"/>
    <property type="match status" value="1"/>
</dbReference>
<sequence>MPAQTRGLTKTVGGAYRETMLTLGVIGWIIIGGLAGWVGSKLMGTDAQMGVVLNIAVGIIGGLIGGFLLRGFGVDVAGGGLLFSFMTCLAGAVILLGIVKVITGGRASR</sequence>
<feature type="transmembrane region" description="Helical" evidence="7">
    <location>
        <begin position="51"/>
        <end position="69"/>
    </location>
</feature>
<dbReference type="STRING" id="1841860.GCA_900157375_03533"/>
<dbReference type="PANTHER" id="PTHR33884:SF3">
    <property type="entry name" value="UPF0410 PROTEIN YMGE"/>
    <property type="match status" value="1"/>
</dbReference>
<evidence type="ECO:0000256" key="6">
    <source>
        <dbReference type="ARBA" id="ARBA00023136"/>
    </source>
</evidence>
<evidence type="ECO:0000256" key="4">
    <source>
        <dbReference type="ARBA" id="ARBA00022692"/>
    </source>
</evidence>
<evidence type="ECO:0000256" key="1">
    <source>
        <dbReference type="ARBA" id="ARBA00004651"/>
    </source>
</evidence>
<evidence type="ECO:0000256" key="2">
    <source>
        <dbReference type="ARBA" id="ARBA00011006"/>
    </source>
</evidence>
<evidence type="ECO:0000256" key="7">
    <source>
        <dbReference type="SAM" id="Phobius"/>
    </source>
</evidence>
<evidence type="ECO:0000313" key="8">
    <source>
        <dbReference type="EMBL" id="SPM35701.1"/>
    </source>
</evidence>
<dbReference type="AlphaFoldDB" id="A0A2U3NVZ9"/>
<feature type="transmembrane region" description="Helical" evidence="7">
    <location>
        <begin position="20"/>
        <end position="39"/>
    </location>
</feature>
<feature type="transmembrane region" description="Helical" evidence="7">
    <location>
        <begin position="81"/>
        <end position="103"/>
    </location>
</feature>